<dbReference type="Gene3D" id="3.40.630.30">
    <property type="match status" value="1"/>
</dbReference>
<dbReference type="PROSITE" id="PS51186">
    <property type="entry name" value="GNAT"/>
    <property type="match status" value="1"/>
</dbReference>
<organism evidence="2 3">
    <name type="scientific">Streptantibioticus ferralitis</name>
    <dbReference type="NCBI Taxonomy" id="236510"/>
    <lineage>
        <taxon>Bacteria</taxon>
        <taxon>Bacillati</taxon>
        <taxon>Actinomycetota</taxon>
        <taxon>Actinomycetes</taxon>
        <taxon>Kitasatosporales</taxon>
        <taxon>Streptomycetaceae</taxon>
        <taxon>Streptantibioticus</taxon>
    </lineage>
</organism>
<comment type="caution">
    <text evidence="2">The sequence shown here is derived from an EMBL/GenBank/DDBJ whole genome shotgun (WGS) entry which is preliminary data.</text>
</comment>
<dbReference type="EMBL" id="JARHTQ010000054">
    <property type="protein sequence ID" value="MDF2261335.1"/>
    <property type="molecule type" value="Genomic_DNA"/>
</dbReference>
<protein>
    <submittedName>
        <fullName evidence="2">GNAT family protein</fullName>
    </submittedName>
</protein>
<dbReference type="InterPro" id="IPR016181">
    <property type="entry name" value="Acyl_CoA_acyltransferase"/>
</dbReference>
<dbReference type="InterPro" id="IPR000182">
    <property type="entry name" value="GNAT_dom"/>
</dbReference>
<evidence type="ECO:0000313" key="2">
    <source>
        <dbReference type="EMBL" id="MDF2261335.1"/>
    </source>
</evidence>
<keyword evidence="3" id="KW-1185">Reference proteome</keyword>
<dbReference type="PANTHER" id="PTHR43441">
    <property type="entry name" value="RIBOSOMAL-PROTEIN-SERINE ACETYLTRANSFERASE"/>
    <property type="match status" value="1"/>
</dbReference>
<accession>A0ABT5ZBW6</accession>
<name>A0ABT5ZBW6_9ACTN</name>
<dbReference type="PANTHER" id="PTHR43441:SF6">
    <property type="entry name" value="N-ACETYLTRANSFERASE DOMAIN-CONTAINING PROTEIN"/>
    <property type="match status" value="1"/>
</dbReference>
<dbReference type="Proteomes" id="UP001220022">
    <property type="component" value="Unassembled WGS sequence"/>
</dbReference>
<gene>
    <name evidence="2" type="ORF">P2L57_38120</name>
</gene>
<feature type="domain" description="N-acetyltransferase" evidence="1">
    <location>
        <begin position="19"/>
        <end position="174"/>
    </location>
</feature>
<dbReference type="InterPro" id="IPR051908">
    <property type="entry name" value="Ribosomal_N-acetyltransferase"/>
</dbReference>
<evidence type="ECO:0000313" key="3">
    <source>
        <dbReference type="Proteomes" id="UP001220022"/>
    </source>
</evidence>
<dbReference type="RefSeq" id="WP_275822827.1">
    <property type="nucleotide sequence ID" value="NZ_BAAANM010000046.1"/>
</dbReference>
<dbReference type="Pfam" id="PF13302">
    <property type="entry name" value="Acetyltransf_3"/>
    <property type="match status" value="1"/>
</dbReference>
<proteinExistence type="predicted"/>
<evidence type="ECO:0000259" key="1">
    <source>
        <dbReference type="PROSITE" id="PS51186"/>
    </source>
</evidence>
<reference evidence="2 3" key="1">
    <citation type="submission" date="2023-03" db="EMBL/GenBank/DDBJ databases">
        <title>Draft genome sequence of type strain Streptomyces ferralitis JCM 14344.</title>
        <authorList>
            <person name="Klaysubun C."/>
            <person name="Duangmal K."/>
        </authorList>
    </citation>
    <scope>NUCLEOTIDE SEQUENCE [LARGE SCALE GENOMIC DNA]</scope>
    <source>
        <strain evidence="2 3">JCM 14344</strain>
    </source>
</reference>
<dbReference type="SUPFAM" id="SSF55729">
    <property type="entry name" value="Acyl-CoA N-acyltransferases (Nat)"/>
    <property type="match status" value="1"/>
</dbReference>
<sequence>MDLSTSYDGERLVLRDGRVALREFAPEEAARIADGERDGLRWVDGDPGEGTVVAAEMAAKACAAGQYRPHWGLFAILRTEDSVAVGGMGFHGPPEDGAVEVGYDLSVSSRGAGWATDALRLLTCWALEQPGVHTVLAATEPFNRPSQRVLERVGFIRVEDREGLWAFELTKPGPPA</sequence>